<sequence>MNREENIRVRQIVTHPLYQQEFSALQKAEQERIYCNHTMEHFLDVARICYIMVLQDGAEISRELIYGAALLHDLGRYRQIAEGIPHEEASACLAEQILTDCGFAAEERSLIKEAILQHRGHGAAKPAEAPAAGDPENTAKGSLGDYLYRADKMSRLCFCCDAAESCKWSEEEKNMEIIL</sequence>
<gene>
    <name evidence="2" type="ORF">H8876_08155</name>
</gene>
<comment type="caution">
    <text evidence="2">The sequence shown here is derived from an EMBL/GenBank/DDBJ whole genome shotgun (WGS) entry which is preliminary data.</text>
</comment>
<reference evidence="2" key="1">
    <citation type="submission" date="2020-08" db="EMBL/GenBank/DDBJ databases">
        <authorList>
            <person name="Liu C."/>
            <person name="Sun Q."/>
        </authorList>
    </citation>
    <scope>NUCLEOTIDE SEQUENCE</scope>
    <source>
        <strain evidence="2">BX16</strain>
    </source>
</reference>
<evidence type="ECO:0000259" key="1">
    <source>
        <dbReference type="SMART" id="SM00471"/>
    </source>
</evidence>
<dbReference type="SUPFAM" id="SSF109604">
    <property type="entry name" value="HD-domain/PDEase-like"/>
    <property type="match status" value="1"/>
</dbReference>
<dbReference type="Gene3D" id="1.10.3210.10">
    <property type="entry name" value="Hypothetical protein af1432"/>
    <property type="match status" value="1"/>
</dbReference>
<protein>
    <submittedName>
        <fullName evidence="2">HD domain-containing protein</fullName>
    </submittedName>
</protein>
<evidence type="ECO:0000313" key="3">
    <source>
        <dbReference type="Proteomes" id="UP000644115"/>
    </source>
</evidence>
<dbReference type="InterPro" id="IPR006674">
    <property type="entry name" value="HD_domain"/>
</dbReference>
<dbReference type="Pfam" id="PF01966">
    <property type="entry name" value="HD"/>
    <property type="match status" value="1"/>
</dbReference>
<dbReference type="EMBL" id="JACRWC010000103">
    <property type="protein sequence ID" value="MBC5999970.1"/>
    <property type="molecule type" value="Genomic_DNA"/>
</dbReference>
<keyword evidence="3" id="KW-1185">Reference proteome</keyword>
<dbReference type="InterPro" id="IPR003607">
    <property type="entry name" value="HD/PDEase_dom"/>
</dbReference>
<proteinExistence type="predicted"/>
<dbReference type="RefSeq" id="WP_249287329.1">
    <property type="nucleotide sequence ID" value="NZ_JACRWC010000103.1"/>
</dbReference>
<accession>A0A923NBY4</accession>
<dbReference type="SMART" id="SM00471">
    <property type="entry name" value="HDc"/>
    <property type="match status" value="1"/>
</dbReference>
<feature type="domain" description="HD/PDEase" evidence="1">
    <location>
        <begin position="34"/>
        <end position="165"/>
    </location>
</feature>
<dbReference type="Proteomes" id="UP000644115">
    <property type="component" value="Unassembled WGS sequence"/>
</dbReference>
<dbReference type="AlphaFoldDB" id="A0A923NBY4"/>
<name>A0A923NBY4_9FIRM</name>
<evidence type="ECO:0000313" key="2">
    <source>
        <dbReference type="EMBL" id="MBC5999970.1"/>
    </source>
</evidence>
<organism evidence="2 3">
    <name type="scientific">Lentihominibacter faecis</name>
    <dbReference type="NCBI Taxonomy" id="2764712"/>
    <lineage>
        <taxon>Bacteria</taxon>
        <taxon>Bacillati</taxon>
        <taxon>Bacillota</taxon>
        <taxon>Clostridia</taxon>
        <taxon>Peptostreptococcales</taxon>
        <taxon>Anaerovoracaceae</taxon>
        <taxon>Lentihominibacter</taxon>
    </lineage>
</organism>